<name>A0A0V7ZZS7_9CYAN</name>
<organism evidence="2 3">
    <name type="scientific">Mastigocoleus testarum BC008</name>
    <dbReference type="NCBI Taxonomy" id="371196"/>
    <lineage>
        <taxon>Bacteria</taxon>
        <taxon>Bacillati</taxon>
        <taxon>Cyanobacteriota</taxon>
        <taxon>Cyanophyceae</taxon>
        <taxon>Nostocales</taxon>
        <taxon>Hapalosiphonaceae</taxon>
        <taxon>Mastigocoleus</taxon>
    </lineage>
</organism>
<protein>
    <submittedName>
        <fullName evidence="2">Uncharacterized protein</fullName>
    </submittedName>
</protein>
<feature type="signal peptide" evidence="1">
    <location>
        <begin position="1"/>
        <end position="23"/>
    </location>
</feature>
<dbReference type="Gene3D" id="2.120.10.30">
    <property type="entry name" value="TolB, C-terminal domain"/>
    <property type="match status" value="1"/>
</dbReference>
<dbReference type="Proteomes" id="UP000053372">
    <property type="component" value="Unassembled WGS sequence"/>
</dbReference>
<dbReference type="RefSeq" id="WP_027842521.1">
    <property type="nucleotide sequence ID" value="NZ_LMTZ01000007.1"/>
</dbReference>
<dbReference type="SUPFAM" id="SSF101898">
    <property type="entry name" value="NHL repeat"/>
    <property type="match status" value="1"/>
</dbReference>
<keyword evidence="1" id="KW-0732">Signal</keyword>
<dbReference type="OrthoDB" id="3644774at2"/>
<proteinExistence type="predicted"/>
<dbReference type="InterPro" id="IPR011042">
    <property type="entry name" value="6-blade_b-propeller_TolB-like"/>
</dbReference>
<evidence type="ECO:0000313" key="3">
    <source>
        <dbReference type="Proteomes" id="UP000053372"/>
    </source>
</evidence>
<reference evidence="2 3" key="1">
    <citation type="journal article" date="2015" name="Genome Announc.">
        <title>Draft Genome of the Euendolithic (true boring) Cyanobacterium Mastigocoleus testarum strain BC008.</title>
        <authorList>
            <person name="Guida B.S."/>
            <person name="Garcia-Pichel F."/>
        </authorList>
    </citation>
    <scope>NUCLEOTIDE SEQUENCE [LARGE SCALE GENOMIC DNA]</scope>
    <source>
        <strain evidence="2 3">BC008</strain>
    </source>
</reference>
<keyword evidence="3" id="KW-1185">Reference proteome</keyword>
<dbReference type="EMBL" id="LMTZ01000007">
    <property type="protein sequence ID" value="KST70026.1"/>
    <property type="molecule type" value="Genomic_DNA"/>
</dbReference>
<gene>
    <name evidence="2" type="ORF">BC008_06190</name>
</gene>
<evidence type="ECO:0000256" key="1">
    <source>
        <dbReference type="SAM" id="SignalP"/>
    </source>
</evidence>
<accession>A0A0V7ZZS7</accession>
<sequence>MIKQKIKIGLLSLLLASSSIYFACTPQKTTNAGTEKTANNVLTENITSAKVETTANPKVEKTANPGAENNIGAGIDKIATTRRGELKFISSWFGNTGGNRDTAGQSWIERIKVQPDGSVWSQTGWDESGNNNVIYKNGARVGKFQGKINPYEAKVRGRRWVIPNPKFLGGDRVQTVDGRCVIKDAGTPSALAVTNDRHLMVADNGPRQYIRIYDVSSPCNPKLIRTFGEEGGVFSKGKPAGVVEPLRFYGINGVGMDRAGNICVGGQIVGGGGWIRCLTPQGKLKWQVYSAGWLSNAAADPDTDGRIFYSSSAAYRMDYGVTKQGKEGGDFPVRFTIDIFRYPDDPRAKVYAGGKWLDLKEAPADGHYAVNPNGIVAVRSCGTGRKYLFGSGQNGPKLGAYKVDERGMFMPMELNNIEKAWAMNVDDKCNIWVGKEGKNDKGVLMYPFTGIDAQGNLQYREAKVIPRPFADMTTINRIHYDTKQDALYLTGYSKKYPHKEGWGLIGSVMYRWNGISKGKMDLHPGYPAVFPDIPHGKGSDSGAAPGEKTNVDIETSPRYKSISWAGNYAFTSYVARNKTKGGRRGHTDVYDLNTGKKVKSFFPDGNIMRTDDEVGWVDIINGNSAFLRSNGEYVVSVEDNAYNKYLLFRWCPSKKCN</sequence>
<feature type="chain" id="PRO_5006890281" evidence="1">
    <location>
        <begin position="24"/>
        <end position="657"/>
    </location>
</feature>
<evidence type="ECO:0000313" key="2">
    <source>
        <dbReference type="EMBL" id="KST70026.1"/>
    </source>
</evidence>
<dbReference type="AlphaFoldDB" id="A0A0V7ZZS7"/>
<comment type="caution">
    <text evidence="2">The sequence shown here is derived from an EMBL/GenBank/DDBJ whole genome shotgun (WGS) entry which is preliminary data.</text>
</comment>